<keyword evidence="2" id="KW-1185">Reference proteome</keyword>
<comment type="caution">
    <text evidence="1">The sequence shown here is derived from an EMBL/GenBank/DDBJ whole genome shotgun (WGS) entry which is preliminary data.</text>
</comment>
<evidence type="ECO:0000313" key="2">
    <source>
        <dbReference type="Proteomes" id="UP000499080"/>
    </source>
</evidence>
<protein>
    <submittedName>
        <fullName evidence="1">Uncharacterized protein</fullName>
    </submittedName>
</protein>
<dbReference type="EMBL" id="BGPR01000006">
    <property type="protein sequence ID" value="GBL75086.1"/>
    <property type="molecule type" value="Genomic_DNA"/>
</dbReference>
<evidence type="ECO:0000313" key="1">
    <source>
        <dbReference type="EMBL" id="GBL75086.1"/>
    </source>
</evidence>
<name>A0A4Y2A762_ARAVE</name>
<dbReference type="AlphaFoldDB" id="A0A4Y2A762"/>
<gene>
    <name evidence="1" type="ORF">AVEN_243861_1</name>
</gene>
<proteinExistence type="predicted"/>
<reference evidence="1 2" key="1">
    <citation type="journal article" date="2019" name="Sci. Rep.">
        <title>Orb-weaving spider Araneus ventricosus genome elucidates the spidroin gene catalogue.</title>
        <authorList>
            <person name="Kono N."/>
            <person name="Nakamura H."/>
            <person name="Ohtoshi R."/>
            <person name="Moran D.A.P."/>
            <person name="Shinohara A."/>
            <person name="Yoshida Y."/>
            <person name="Fujiwara M."/>
            <person name="Mori M."/>
            <person name="Tomita M."/>
            <person name="Arakawa K."/>
        </authorList>
    </citation>
    <scope>NUCLEOTIDE SEQUENCE [LARGE SCALE GENOMIC DNA]</scope>
</reference>
<accession>A0A4Y2A762</accession>
<sequence>MFSTKNLSWISSACSLDLAANFAKTNGKGANTDKSGTEKCVSEPKDYVEAEGFRCDETAFFGEKNAKDVHYKGGKGTAKT</sequence>
<dbReference type="Proteomes" id="UP000499080">
    <property type="component" value="Unassembled WGS sequence"/>
</dbReference>
<organism evidence="1 2">
    <name type="scientific">Araneus ventricosus</name>
    <name type="common">Orbweaver spider</name>
    <name type="synonym">Epeira ventricosa</name>
    <dbReference type="NCBI Taxonomy" id="182803"/>
    <lineage>
        <taxon>Eukaryota</taxon>
        <taxon>Metazoa</taxon>
        <taxon>Ecdysozoa</taxon>
        <taxon>Arthropoda</taxon>
        <taxon>Chelicerata</taxon>
        <taxon>Arachnida</taxon>
        <taxon>Araneae</taxon>
        <taxon>Araneomorphae</taxon>
        <taxon>Entelegynae</taxon>
        <taxon>Araneoidea</taxon>
        <taxon>Araneidae</taxon>
        <taxon>Araneus</taxon>
    </lineage>
</organism>